<keyword evidence="3" id="KW-1185">Reference proteome</keyword>
<gene>
    <name evidence="2" type="ORF">SAMN04244570_1488</name>
</gene>
<feature type="transmembrane region" description="Helical" evidence="1">
    <location>
        <begin position="281"/>
        <end position="311"/>
    </location>
</feature>
<feature type="transmembrane region" description="Helical" evidence="1">
    <location>
        <begin position="163"/>
        <end position="184"/>
    </location>
</feature>
<evidence type="ECO:0000313" key="2">
    <source>
        <dbReference type="EMBL" id="SKA94859.1"/>
    </source>
</evidence>
<reference evidence="3" key="1">
    <citation type="submission" date="2017-02" db="EMBL/GenBank/DDBJ databases">
        <authorList>
            <person name="Varghese N."/>
            <person name="Submissions S."/>
        </authorList>
    </citation>
    <scope>NUCLEOTIDE SEQUENCE [LARGE SCALE GENOMIC DNA]</scope>
    <source>
        <strain evidence="3">DSM 23966</strain>
    </source>
</reference>
<name>A0A1T4XZ92_9BACL</name>
<dbReference type="AlphaFoldDB" id="A0A1T4XZ92"/>
<feature type="transmembrane region" description="Helical" evidence="1">
    <location>
        <begin position="121"/>
        <end position="142"/>
    </location>
</feature>
<evidence type="ECO:0000256" key="1">
    <source>
        <dbReference type="SAM" id="Phobius"/>
    </source>
</evidence>
<accession>A0A1T4XZ92</accession>
<dbReference type="RefSeq" id="WP_078817137.1">
    <property type="nucleotide sequence ID" value="NZ_FUYJ01000002.1"/>
</dbReference>
<proteinExistence type="predicted"/>
<protein>
    <recommendedName>
        <fullName evidence="4">DUF3592 domain-containing protein</fullName>
    </recommendedName>
</protein>
<keyword evidence="1" id="KW-0812">Transmembrane</keyword>
<dbReference type="Proteomes" id="UP000190042">
    <property type="component" value="Unassembled WGS sequence"/>
</dbReference>
<keyword evidence="1" id="KW-0472">Membrane</keyword>
<feature type="transmembrane region" description="Helical" evidence="1">
    <location>
        <begin position="12"/>
        <end position="29"/>
    </location>
</feature>
<organism evidence="2 3">
    <name type="scientific">Sporosarcina newyorkensis</name>
    <dbReference type="NCBI Taxonomy" id="759851"/>
    <lineage>
        <taxon>Bacteria</taxon>
        <taxon>Bacillati</taxon>
        <taxon>Bacillota</taxon>
        <taxon>Bacilli</taxon>
        <taxon>Bacillales</taxon>
        <taxon>Caryophanaceae</taxon>
        <taxon>Sporosarcina</taxon>
    </lineage>
</organism>
<sequence length="326" mass="38360">MKQKWEKHGLKFIAFAAFIFLIIVNYGNWQEHQEFMEEVSQHPTEKQIFRKYVVLDLLQGPHFSVQLAALPESSVPTKYNSSIIRIDQELFEQVDVGDAIAGYSADGKFYTEELLKEEERWFYLLLTFFSLYPVGYLVYWFMKINSIQQFVRQIGKRSFINKTGNLLFSFIFFGIIGIILLFSLTEWKNVWENGYEKFFGTHHAEATALIIDRDVDWNSSLHGDHEYYLSLMYKPDNQDSIFIAKGVTWHTYHKYQKEMPIIYNTENPYQVFAKEIDPQDIFFILAADTVTIITVSIILVILLSVLMYLLWKRGQKGRSPTKRTKV</sequence>
<dbReference type="EMBL" id="FUYJ01000002">
    <property type="protein sequence ID" value="SKA94859.1"/>
    <property type="molecule type" value="Genomic_DNA"/>
</dbReference>
<evidence type="ECO:0000313" key="3">
    <source>
        <dbReference type="Proteomes" id="UP000190042"/>
    </source>
</evidence>
<keyword evidence="1" id="KW-1133">Transmembrane helix</keyword>
<evidence type="ECO:0008006" key="4">
    <source>
        <dbReference type="Google" id="ProtNLM"/>
    </source>
</evidence>